<dbReference type="RefSeq" id="WP_148815124.1">
    <property type="nucleotide sequence ID" value="NZ_CP043046.1"/>
</dbReference>
<feature type="domain" description="Fatty acid desaturase" evidence="2">
    <location>
        <begin position="49"/>
        <end position="284"/>
    </location>
</feature>
<dbReference type="EMBL" id="CP043046">
    <property type="protein sequence ID" value="QEI06476.1"/>
    <property type="molecule type" value="Genomic_DNA"/>
</dbReference>
<dbReference type="KEGG" id="pacr:FXN63_12025"/>
<protein>
    <submittedName>
        <fullName evidence="3">Fatty acid desaturase</fullName>
    </submittedName>
</protein>
<keyword evidence="1" id="KW-0472">Membrane</keyword>
<organism evidence="3 4">
    <name type="scientific">Pigmentiphaga aceris</name>
    <dbReference type="NCBI Taxonomy" id="1940612"/>
    <lineage>
        <taxon>Bacteria</taxon>
        <taxon>Pseudomonadati</taxon>
        <taxon>Pseudomonadota</taxon>
        <taxon>Betaproteobacteria</taxon>
        <taxon>Burkholderiales</taxon>
        <taxon>Alcaligenaceae</taxon>
        <taxon>Pigmentiphaga</taxon>
    </lineage>
</organism>
<feature type="transmembrane region" description="Helical" evidence="1">
    <location>
        <begin position="50"/>
        <end position="71"/>
    </location>
</feature>
<feature type="transmembrane region" description="Helical" evidence="1">
    <location>
        <begin position="83"/>
        <end position="103"/>
    </location>
</feature>
<dbReference type="PANTHER" id="PTHR12879">
    <property type="entry name" value="SPHINGOLIPID DELTA 4 DESATURASE/C-4 HYDROXYLASE PROTEIN DES2"/>
    <property type="match status" value="1"/>
</dbReference>
<keyword evidence="4" id="KW-1185">Reference proteome</keyword>
<dbReference type="PANTHER" id="PTHR12879:SF8">
    <property type="entry name" value="SPHINGOLIPID DELTA(4)-DESATURASE DES1"/>
    <property type="match status" value="1"/>
</dbReference>
<dbReference type="GO" id="GO:0046513">
    <property type="term" value="P:ceramide biosynthetic process"/>
    <property type="evidence" value="ECO:0007669"/>
    <property type="project" value="TreeGrafter"/>
</dbReference>
<feature type="transmembrane region" description="Helical" evidence="1">
    <location>
        <begin position="25"/>
        <end position="44"/>
    </location>
</feature>
<accession>A0A5C0AXF9</accession>
<keyword evidence="1" id="KW-0812">Transmembrane</keyword>
<dbReference type="Pfam" id="PF00487">
    <property type="entry name" value="FA_desaturase"/>
    <property type="match status" value="1"/>
</dbReference>
<evidence type="ECO:0000313" key="3">
    <source>
        <dbReference type="EMBL" id="QEI06476.1"/>
    </source>
</evidence>
<name>A0A5C0AXF9_9BURK</name>
<evidence type="ECO:0000313" key="4">
    <source>
        <dbReference type="Proteomes" id="UP000325161"/>
    </source>
</evidence>
<sequence length="310" mass="35149">MEKPARFRLKAPDLMLLSAKSDTAGAWRALGHLGAIAASATALWHSLGTWWAVPLTALLGYFLAFLFTALHETAHKTAFRSKALNYALGHFSAFVILLPYEYYRAFHWDHHRFTQDLEKDPELSVPLPTTALGLAWFWTGIPTWKSRVKMLYRHALLGKVSAPWVPKRQRPLIVKEARYYVLAYALVLIASIATQSLAAVWLWLLPVAVGQWFLRPYLLAEHTACPHSPDMLENTRTTYTNAFIRFFAWNMPYHVEHHAYPAVPFHALPKLNKVLAEHIVNSEPGYVPATGVVVDYIVGEQRALAERKLA</sequence>
<dbReference type="GO" id="GO:0042284">
    <property type="term" value="F:sphingolipid delta-4 desaturase activity"/>
    <property type="evidence" value="ECO:0007669"/>
    <property type="project" value="TreeGrafter"/>
</dbReference>
<keyword evidence="1" id="KW-1133">Transmembrane helix</keyword>
<proteinExistence type="predicted"/>
<gene>
    <name evidence="3" type="ORF">FXN63_12025</name>
</gene>
<feature type="transmembrane region" description="Helical" evidence="1">
    <location>
        <begin position="179"/>
        <end position="204"/>
    </location>
</feature>
<feature type="transmembrane region" description="Helical" evidence="1">
    <location>
        <begin position="123"/>
        <end position="144"/>
    </location>
</feature>
<evidence type="ECO:0000259" key="2">
    <source>
        <dbReference type="Pfam" id="PF00487"/>
    </source>
</evidence>
<dbReference type="InterPro" id="IPR005804">
    <property type="entry name" value="FA_desaturase_dom"/>
</dbReference>
<dbReference type="OrthoDB" id="9800167at2"/>
<evidence type="ECO:0000256" key="1">
    <source>
        <dbReference type="SAM" id="Phobius"/>
    </source>
</evidence>
<dbReference type="GO" id="GO:0016020">
    <property type="term" value="C:membrane"/>
    <property type="evidence" value="ECO:0007669"/>
    <property type="project" value="GOC"/>
</dbReference>
<reference evidence="3 4" key="1">
    <citation type="submission" date="2019-08" db="EMBL/GenBank/DDBJ databases">
        <title>Amphibian skin-associated Pigmentiphaga: genome sequence and occurrence across geography and hosts.</title>
        <authorList>
            <person name="Bletz M.C."/>
            <person name="Bunk B."/>
            <person name="Sproeer C."/>
            <person name="Biwer P."/>
            <person name="Reiter S."/>
            <person name="Rabemananjara F.C.E."/>
            <person name="Schulz S."/>
            <person name="Overmann J."/>
            <person name="Vences M."/>
        </authorList>
    </citation>
    <scope>NUCLEOTIDE SEQUENCE [LARGE SCALE GENOMIC DNA]</scope>
    <source>
        <strain evidence="3 4">Mada1488</strain>
    </source>
</reference>
<dbReference type="Proteomes" id="UP000325161">
    <property type="component" value="Chromosome"/>
</dbReference>
<dbReference type="AlphaFoldDB" id="A0A5C0AXF9"/>